<evidence type="ECO:0000259" key="1">
    <source>
        <dbReference type="Pfam" id="PF13670"/>
    </source>
</evidence>
<protein>
    <recommendedName>
        <fullName evidence="1">PepSY domain-containing protein</fullName>
    </recommendedName>
</protein>
<comment type="caution">
    <text evidence="2">The sequence shown here is derived from an EMBL/GenBank/DDBJ whole genome shotgun (WGS) entry which is preliminary data.</text>
</comment>
<proteinExistence type="predicted"/>
<reference evidence="2" key="1">
    <citation type="submission" date="2016-10" db="EMBL/GenBank/DDBJ databases">
        <title>Sequence of Gallionella enrichment culture.</title>
        <authorList>
            <person name="Poehlein A."/>
            <person name="Muehling M."/>
            <person name="Daniel R."/>
        </authorList>
    </citation>
    <scope>NUCLEOTIDE SEQUENCE</scope>
</reference>
<dbReference type="InterPro" id="IPR025711">
    <property type="entry name" value="PepSY"/>
</dbReference>
<dbReference type="AlphaFoldDB" id="A0A1J5QNC1"/>
<accession>A0A1J5QNC1</accession>
<sequence length="96" mass="10816">MKRLTVFPVRRALLAAALGLFSATAWAGPQCTREPESKWMDAAKFQAQLKQQGYVVAKFKTTAGHCYEIYGKDKTGAKVEIYFDPVHGKIVKEERH</sequence>
<evidence type="ECO:0000313" key="2">
    <source>
        <dbReference type="EMBL" id="OIQ85073.1"/>
    </source>
</evidence>
<feature type="domain" description="PepSY" evidence="1">
    <location>
        <begin position="12"/>
        <end position="94"/>
    </location>
</feature>
<organism evidence="2">
    <name type="scientific">mine drainage metagenome</name>
    <dbReference type="NCBI Taxonomy" id="410659"/>
    <lineage>
        <taxon>unclassified sequences</taxon>
        <taxon>metagenomes</taxon>
        <taxon>ecological metagenomes</taxon>
    </lineage>
</organism>
<gene>
    <name evidence="2" type="ORF">GALL_330930</name>
</gene>
<name>A0A1J5QNC1_9ZZZZ</name>
<dbReference type="Pfam" id="PF13670">
    <property type="entry name" value="PepSY_2"/>
    <property type="match status" value="1"/>
</dbReference>
<dbReference type="EMBL" id="MLJW01000570">
    <property type="protein sequence ID" value="OIQ85073.1"/>
    <property type="molecule type" value="Genomic_DNA"/>
</dbReference>